<protein>
    <submittedName>
        <fullName evidence="5">Thioredoxin reductase</fullName>
    </submittedName>
</protein>
<keyword evidence="3" id="KW-0560">Oxidoreductase</keyword>
<keyword evidence="1" id="KW-0285">Flavoprotein</keyword>
<evidence type="ECO:0000313" key="5">
    <source>
        <dbReference type="EMBL" id="MBB2892030.1"/>
    </source>
</evidence>
<evidence type="ECO:0000256" key="1">
    <source>
        <dbReference type="ARBA" id="ARBA00022630"/>
    </source>
</evidence>
<evidence type="ECO:0000256" key="4">
    <source>
        <dbReference type="SAM" id="MobiDB-lite"/>
    </source>
</evidence>
<dbReference type="SUPFAM" id="SSF51905">
    <property type="entry name" value="FAD/NAD(P)-binding domain"/>
    <property type="match status" value="1"/>
</dbReference>
<dbReference type="GO" id="GO:0016491">
    <property type="term" value="F:oxidoreductase activity"/>
    <property type="evidence" value="ECO:0007669"/>
    <property type="project" value="UniProtKB-KW"/>
</dbReference>
<organism evidence="5 6">
    <name type="scientific">Flexivirga oryzae</name>
    <dbReference type="NCBI Taxonomy" id="1794944"/>
    <lineage>
        <taxon>Bacteria</taxon>
        <taxon>Bacillati</taxon>
        <taxon>Actinomycetota</taxon>
        <taxon>Actinomycetes</taxon>
        <taxon>Micrococcales</taxon>
        <taxon>Dermacoccaceae</taxon>
        <taxon>Flexivirga</taxon>
    </lineage>
</organism>
<feature type="compositionally biased region" description="Low complexity" evidence="4">
    <location>
        <begin position="444"/>
        <end position="462"/>
    </location>
</feature>
<dbReference type="Gene3D" id="3.50.50.60">
    <property type="entry name" value="FAD/NAD(P)-binding domain"/>
    <property type="match status" value="1"/>
</dbReference>
<comment type="caution">
    <text evidence="5">The sequence shown here is derived from an EMBL/GenBank/DDBJ whole genome shotgun (WGS) entry which is preliminary data.</text>
</comment>
<dbReference type="Proteomes" id="UP000559182">
    <property type="component" value="Unassembled WGS sequence"/>
</dbReference>
<dbReference type="PRINTS" id="PR00368">
    <property type="entry name" value="FADPNR"/>
</dbReference>
<dbReference type="AlphaFoldDB" id="A0A839N2R9"/>
<accession>A0A839N2R9</accession>
<dbReference type="EMBL" id="JACHVQ010000001">
    <property type="protein sequence ID" value="MBB2892030.1"/>
    <property type="molecule type" value="Genomic_DNA"/>
</dbReference>
<dbReference type="RefSeq" id="WP_183320213.1">
    <property type="nucleotide sequence ID" value="NZ_JACHVQ010000001.1"/>
</dbReference>
<gene>
    <name evidence="5" type="ORF">FHU39_002014</name>
</gene>
<evidence type="ECO:0000256" key="3">
    <source>
        <dbReference type="ARBA" id="ARBA00023002"/>
    </source>
</evidence>
<evidence type="ECO:0000313" key="6">
    <source>
        <dbReference type="Proteomes" id="UP000559182"/>
    </source>
</evidence>
<dbReference type="PANTHER" id="PTHR23023">
    <property type="entry name" value="DIMETHYLANILINE MONOOXYGENASE"/>
    <property type="match status" value="1"/>
</dbReference>
<dbReference type="InterPro" id="IPR050346">
    <property type="entry name" value="FMO-like"/>
</dbReference>
<keyword evidence="2" id="KW-0274">FAD</keyword>
<sequence length="462" mass="47516">MVSVVPQELPVAVIGAGPIGLAAAAELVGRDQQVVVFEQGNEPASGVRSWGHVRLFSPWSELTSPAAEKLLAPTGWTPPNGKRYPTGTAWITNYLAPLAAALGDRVRTGSTVIGVSRLDRDLLVESGREQQPFVLHVQSPEGSIERVFARAVIDATGTLSVPNPLGSEGYPVSGETAHADRILYGMPDATADGNPCAGKAVAVVGSGASALTSLIALTSDDVHTPGSRVVWVLRRGTVGNSYGGGDADELPARGALGARVREAVTAGRIEVVTGFRTIAVEDAHTNNGDTNNGSGADGRVVLVSSDGRRIEGLDQVVCVTGFRPDLSFLSEVRLDLDQRLQAPAKLAPEIDPNWHSCGSVQPHGYDVLAQPEDGLYLAGMKSYGRAPSFLAMTGYEQVRSIAAALAGDLDAAGQVELTLPDTGVCGGAGLFDSEEGSGGGCCGPVGPQPVSLGGLSTTGGPS</sequence>
<name>A0A839N2R9_9MICO</name>
<feature type="region of interest" description="Disordered" evidence="4">
    <location>
        <begin position="437"/>
        <end position="462"/>
    </location>
</feature>
<keyword evidence="6" id="KW-1185">Reference proteome</keyword>
<proteinExistence type="predicted"/>
<evidence type="ECO:0000256" key="2">
    <source>
        <dbReference type="ARBA" id="ARBA00022827"/>
    </source>
</evidence>
<reference evidence="5 6" key="1">
    <citation type="submission" date="2020-08" db="EMBL/GenBank/DDBJ databases">
        <title>Sequencing the genomes of 1000 actinobacteria strains.</title>
        <authorList>
            <person name="Klenk H.-P."/>
        </authorList>
    </citation>
    <scope>NUCLEOTIDE SEQUENCE [LARGE SCALE GENOMIC DNA]</scope>
    <source>
        <strain evidence="5 6">DSM 105369</strain>
    </source>
</reference>
<dbReference type="InterPro" id="IPR036188">
    <property type="entry name" value="FAD/NAD-bd_sf"/>
</dbReference>
<dbReference type="Pfam" id="PF13738">
    <property type="entry name" value="Pyr_redox_3"/>
    <property type="match status" value="1"/>
</dbReference>